<dbReference type="Pfam" id="PF00226">
    <property type="entry name" value="DnaJ"/>
    <property type="match status" value="1"/>
</dbReference>
<feature type="domain" description="J" evidence="2">
    <location>
        <begin position="3"/>
        <end position="69"/>
    </location>
</feature>
<dbReference type="SMART" id="SM00271">
    <property type="entry name" value="DnaJ"/>
    <property type="match status" value="1"/>
</dbReference>
<dbReference type="InterPro" id="IPR043183">
    <property type="entry name" value="DNJB2/6-like"/>
</dbReference>
<name>A0A646QFH6_9MYRI</name>
<evidence type="ECO:0000259" key="2">
    <source>
        <dbReference type="PROSITE" id="PS50076"/>
    </source>
</evidence>
<organism evidence="3">
    <name type="scientific">Hemiscolopendra marginata</name>
    <dbReference type="NCBI Taxonomy" id="943146"/>
    <lineage>
        <taxon>Eukaryota</taxon>
        <taxon>Metazoa</taxon>
        <taxon>Ecdysozoa</taxon>
        <taxon>Arthropoda</taxon>
        <taxon>Myriapoda</taxon>
        <taxon>Chilopoda</taxon>
        <taxon>Pleurostigmophora</taxon>
        <taxon>Scolopendromorpha</taxon>
        <taxon>Scolopendridae</taxon>
        <taxon>Hemiscolopendra</taxon>
    </lineage>
</organism>
<evidence type="ECO:0000313" key="3">
    <source>
        <dbReference type="EMBL" id="MUP40482.1"/>
    </source>
</evidence>
<evidence type="ECO:0000256" key="1">
    <source>
        <dbReference type="ARBA" id="ARBA00023186"/>
    </source>
</evidence>
<dbReference type="FunFam" id="1.10.287.110:FF:000021">
    <property type="entry name" value="DnaJ (Hsp40) homolog, subfamily B, member 2"/>
    <property type="match status" value="1"/>
</dbReference>
<dbReference type="GO" id="GO:0030544">
    <property type="term" value="F:Hsp70 protein binding"/>
    <property type="evidence" value="ECO:0007669"/>
    <property type="project" value="InterPro"/>
</dbReference>
<dbReference type="CDD" id="cd06257">
    <property type="entry name" value="DnaJ"/>
    <property type="match status" value="1"/>
</dbReference>
<dbReference type="GO" id="GO:0051082">
    <property type="term" value="F:unfolded protein binding"/>
    <property type="evidence" value="ECO:0007669"/>
    <property type="project" value="InterPro"/>
</dbReference>
<dbReference type="PANTHER" id="PTHR45168:SF3">
    <property type="entry name" value="DNAJ HEAT SHOCK PROTEIN FAMILY (HSP40) MEMBER B2"/>
    <property type="match status" value="1"/>
</dbReference>
<dbReference type="AlphaFoldDB" id="A0A646QFH6"/>
<dbReference type="SUPFAM" id="SSF46565">
    <property type="entry name" value="Chaperone J-domain"/>
    <property type="match status" value="1"/>
</dbReference>
<dbReference type="InterPro" id="IPR018253">
    <property type="entry name" value="DnaJ_domain_CS"/>
</dbReference>
<accession>A0A646QFH6</accession>
<keyword evidence="1" id="KW-0143">Chaperone</keyword>
<dbReference type="Gene3D" id="1.10.287.110">
    <property type="entry name" value="DnaJ domain"/>
    <property type="match status" value="1"/>
</dbReference>
<reference evidence="3" key="1">
    <citation type="submission" date="2018-11" db="EMBL/GenBank/DDBJ databases">
        <title>Venom-gland transcriptomics and venom proteomics of the Florida green centipede (Hemiscolopendra marginata) reveal sex-based variation in a centipede venom.</title>
        <authorList>
            <person name="Nystrom G.S."/>
            <person name="Ward M.J."/>
            <person name="Ellsworth S.A."/>
            <person name="Rokyta D.R."/>
        </authorList>
    </citation>
    <scope>NUCLEOTIDE SEQUENCE</scope>
    <source>
        <tissue evidence="3">Venom gland</tissue>
    </source>
</reference>
<dbReference type="InterPro" id="IPR001623">
    <property type="entry name" value="DnaJ_domain"/>
</dbReference>
<dbReference type="PANTHER" id="PTHR45168">
    <property type="entry name" value="DNAJ HOMOLOG SUBFAMILY B MEMBER 2"/>
    <property type="match status" value="1"/>
</dbReference>
<protein>
    <submittedName>
        <fullName evidence="3">DnaJ subfamily B member 6</fullName>
    </submittedName>
</protein>
<dbReference type="GO" id="GO:0005737">
    <property type="term" value="C:cytoplasm"/>
    <property type="evidence" value="ECO:0007669"/>
    <property type="project" value="UniProtKB-ARBA"/>
</dbReference>
<sequence length="229" mass="26023">MVDYYRILEVPRNATEADIKKAYRKLALRWHPDKNPDRKDEAEKKFKEISEAYEVLSDEKKRKVYDQYGKEGLIGRNGRRRSQEEFDLREFAFPTFTFSFRDPEEVFREFFGSDPFADVFGVMQRHDRLQNSLFGFPQQRGFGGFFDFPDLFGSDGGFTSFSSTSFGGGPSGSFGGANVRKMSTSTRFTNGKKVVTKKVVENGVETVTVTEDGIVKSKTVNGIPQAIGY</sequence>
<dbReference type="EMBL" id="GHBY01000305">
    <property type="protein sequence ID" value="MUP40482.1"/>
    <property type="molecule type" value="Transcribed_RNA"/>
</dbReference>
<dbReference type="PROSITE" id="PS00636">
    <property type="entry name" value="DNAJ_1"/>
    <property type="match status" value="1"/>
</dbReference>
<dbReference type="PROSITE" id="PS50076">
    <property type="entry name" value="DNAJ_2"/>
    <property type="match status" value="1"/>
</dbReference>
<dbReference type="PRINTS" id="PR00625">
    <property type="entry name" value="JDOMAIN"/>
</dbReference>
<dbReference type="InterPro" id="IPR036869">
    <property type="entry name" value="J_dom_sf"/>
</dbReference>
<proteinExistence type="predicted"/>